<dbReference type="GO" id="GO:0007009">
    <property type="term" value="P:plasma membrane organization"/>
    <property type="evidence" value="ECO:0007669"/>
    <property type="project" value="TreeGrafter"/>
</dbReference>
<dbReference type="Pfam" id="PF03798">
    <property type="entry name" value="TRAM_LAG1_CLN8"/>
    <property type="match status" value="1"/>
</dbReference>
<evidence type="ECO:0000256" key="2">
    <source>
        <dbReference type="ARBA" id="ARBA00022692"/>
    </source>
</evidence>
<feature type="transmembrane region" description="Helical" evidence="5">
    <location>
        <begin position="6"/>
        <end position="24"/>
    </location>
</feature>
<feature type="domain" description="TLC" evidence="6">
    <location>
        <begin position="69"/>
        <end position="145"/>
    </location>
</feature>
<keyword evidence="2 5" id="KW-0812">Transmembrane</keyword>
<feature type="transmembrane region" description="Helical" evidence="5">
    <location>
        <begin position="44"/>
        <end position="65"/>
    </location>
</feature>
<proteinExistence type="predicted"/>
<protein>
    <submittedName>
        <fullName evidence="9">TLC domain-containing protein</fullName>
    </submittedName>
</protein>
<evidence type="ECO:0000313" key="7">
    <source>
        <dbReference type="EMBL" id="VDM39412.1"/>
    </source>
</evidence>
<dbReference type="Proteomes" id="UP000050794">
    <property type="component" value="Unassembled WGS sequence"/>
</dbReference>
<dbReference type="GO" id="GO:0005886">
    <property type="term" value="C:plasma membrane"/>
    <property type="evidence" value="ECO:0007669"/>
    <property type="project" value="TreeGrafter"/>
</dbReference>
<reference evidence="9" key="1">
    <citation type="submission" date="2016-06" db="UniProtKB">
        <authorList>
            <consortium name="WormBaseParasite"/>
        </authorList>
    </citation>
    <scope>IDENTIFICATION</scope>
</reference>
<dbReference type="EMBL" id="UYWY01019821">
    <property type="protein sequence ID" value="VDM39412.1"/>
    <property type="molecule type" value="Genomic_DNA"/>
</dbReference>
<name>A0A183UHX1_TOXCA</name>
<evidence type="ECO:0000259" key="6">
    <source>
        <dbReference type="Pfam" id="PF03798"/>
    </source>
</evidence>
<dbReference type="PANTHER" id="PTHR13439:SF19">
    <property type="entry name" value="TLC DOMAIN-CONTAINING PROTEIN"/>
    <property type="match status" value="1"/>
</dbReference>
<dbReference type="GO" id="GO:0055091">
    <property type="term" value="P:phospholipid homeostasis"/>
    <property type="evidence" value="ECO:0007669"/>
    <property type="project" value="TreeGrafter"/>
</dbReference>
<dbReference type="WBParaSite" id="TCNE_0000809101-mRNA-1">
    <property type="protein sequence ID" value="TCNE_0000809101-mRNA-1"/>
    <property type="gene ID" value="TCNE_0000809101"/>
</dbReference>
<dbReference type="InterPro" id="IPR050846">
    <property type="entry name" value="TLCD"/>
</dbReference>
<evidence type="ECO:0000256" key="5">
    <source>
        <dbReference type="SAM" id="Phobius"/>
    </source>
</evidence>
<evidence type="ECO:0000313" key="9">
    <source>
        <dbReference type="WBParaSite" id="TCNE_0000809101-mRNA-1"/>
    </source>
</evidence>
<sequence>MVWPNVEILIVFTVTVSLRMLYLLANSLVKSTMSNWSYDKRRVFVVRLVSFTHALVSGVCTIFGIEPNATVGYFIHDLIDMIVYGEALRSKEYIIHHSFSVAGFISILSSGYLLGIATICLLAEVQTTFLHARTIFRLLGFDPTNSSFYGAIMRCNLDFMGHIPVFFQYRFLKTDGYLGDEIDYLDEHHVDPLDSDPKKKKVTSDKLK</sequence>
<feature type="transmembrane region" description="Helical" evidence="5">
    <location>
        <begin position="99"/>
        <end position="123"/>
    </location>
</feature>
<dbReference type="GO" id="GO:0097035">
    <property type="term" value="P:regulation of membrane lipid distribution"/>
    <property type="evidence" value="ECO:0007669"/>
    <property type="project" value="TreeGrafter"/>
</dbReference>
<organism evidence="8 9">
    <name type="scientific">Toxocara canis</name>
    <name type="common">Canine roundworm</name>
    <dbReference type="NCBI Taxonomy" id="6265"/>
    <lineage>
        <taxon>Eukaryota</taxon>
        <taxon>Metazoa</taxon>
        <taxon>Ecdysozoa</taxon>
        <taxon>Nematoda</taxon>
        <taxon>Chromadorea</taxon>
        <taxon>Rhabditida</taxon>
        <taxon>Spirurina</taxon>
        <taxon>Ascaridomorpha</taxon>
        <taxon>Ascaridoidea</taxon>
        <taxon>Toxocaridae</taxon>
        <taxon>Toxocara</taxon>
    </lineage>
</organism>
<accession>A0A183UHX1</accession>
<keyword evidence="3 5" id="KW-1133">Transmembrane helix</keyword>
<comment type="subcellular location">
    <subcellularLocation>
        <location evidence="1">Membrane</location>
        <topology evidence="1">Multi-pass membrane protein</topology>
    </subcellularLocation>
</comment>
<dbReference type="AlphaFoldDB" id="A0A183UHX1"/>
<keyword evidence="4 5" id="KW-0472">Membrane</keyword>
<evidence type="ECO:0000313" key="8">
    <source>
        <dbReference type="Proteomes" id="UP000050794"/>
    </source>
</evidence>
<gene>
    <name evidence="7" type="ORF">TCNE_LOCUS8091</name>
</gene>
<evidence type="ECO:0000256" key="3">
    <source>
        <dbReference type="ARBA" id="ARBA00022989"/>
    </source>
</evidence>
<dbReference type="InterPro" id="IPR006634">
    <property type="entry name" value="TLC-dom"/>
</dbReference>
<reference evidence="7 8" key="2">
    <citation type="submission" date="2018-11" db="EMBL/GenBank/DDBJ databases">
        <authorList>
            <consortium name="Pathogen Informatics"/>
        </authorList>
    </citation>
    <scope>NUCLEOTIDE SEQUENCE [LARGE SCALE GENOMIC DNA]</scope>
</reference>
<evidence type="ECO:0000256" key="4">
    <source>
        <dbReference type="ARBA" id="ARBA00023136"/>
    </source>
</evidence>
<dbReference type="GO" id="GO:0071709">
    <property type="term" value="P:membrane assembly"/>
    <property type="evidence" value="ECO:0007669"/>
    <property type="project" value="TreeGrafter"/>
</dbReference>
<evidence type="ECO:0000256" key="1">
    <source>
        <dbReference type="ARBA" id="ARBA00004141"/>
    </source>
</evidence>
<dbReference type="PANTHER" id="PTHR13439">
    <property type="entry name" value="CT120 PROTEIN"/>
    <property type="match status" value="1"/>
</dbReference>
<keyword evidence="8" id="KW-1185">Reference proteome</keyword>